<evidence type="ECO:0000313" key="1">
    <source>
        <dbReference type="EMBL" id="WGZ90769.1"/>
    </source>
</evidence>
<evidence type="ECO:0008006" key="2">
    <source>
        <dbReference type="Google" id="ProtNLM"/>
    </source>
</evidence>
<dbReference type="EMBL" id="CP124755">
    <property type="protein sequence ID" value="WGZ90769.1"/>
    <property type="molecule type" value="Genomic_DNA"/>
</dbReference>
<name>A0AA95H9E4_9GAMM</name>
<sequence>MTNNTMKIKRKFALLPVVALLFLTGCSTVESQPLYRMWQARAYSAYHMTPPPHSLMQANFRKERSSFTGYNAQASYNAAPEFAANSVNKNESEYIAQYYSLQ</sequence>
<proteinExistence type="predicted"/>
<protein>
    <recommendedName>
        <fullName evidence="2">Lipoprotein</fullName>
    </recommendedName>
</protein>
<accession>A0AA95H9E4</accession>
<reference evidence="1" key="2">
    <citation type="submission" date="2023-04" db="EMBL/GenBank/DDBJ databases">
        <authorList>
            <person name="Beletskiy A.V."/>
            <person name="Mardanov A.V."/>
            <person name="Ravin N.V."/>
        </authorList>
    </citation>
    <scope>NUCLEOTIDE SEQUENCE</scope>
    <source>
        <strain evidence="1">GKL-01</strain>
    </source>
</reference>
<dbReference type="PROSITE" id="PS51257">
    <property type="entry name" value="PROKAR_LIPOPROTEIN"/>
    <property type="match status" value="1"/>
</dbReference>
<gene>
    <name evidence="1" type="ORF">QJT80_14990</name>
</gene>
<reference evidence="1" key="1">
    <citation type="journal article" date="2023" name="Int. J. Mol. Sci.">
        <title>Metagenomics Revealed a New Genus 'Candidatus Thiocaldithrix dubininis' gen. nov., sp. nov. and a New Species 'Candidatus Thiothrix putei' sp. nov. in the Family Thiotrichaceae, Some Members of Which Have Traits of Both Na+- and H+-Motive Energetics.</title>
        <authorList>
            <person name="Ravin N.V."/>
            <person name="Muntyan M.S."/>
            <person name="Smolyakov D.D."/>
            <person name="Rudenko T.S."/>
            <person name="Beletsky A.V."/>
            <person name="Mardanov A.V."/>
            <person name="Grabovich M.Y."/>
        </authorList>
    </citation>
    <scope>NUCLEOTIDE SEQUENCE</scope>
    <source>
        <strain evidence="1">GKL-01</strain>
    </source>
</reference>
<dbReference type="Proteomes" id="UP001300672">
    <property type="component" value="Chromosome"/>
</dbReference>
<dbReference type="KEGG" id="tdu:QJT80_14990"/>
<organism evidence="1">
    <name type="scientific">Candidatus Thiocaldithrix dubininis</name>
    <dbReference type="NCBI Taxonomy" id="3080823"/>
    <lineage>
        <taxon>Bacteria</taxon>
        <taxon>Pseudomonadati</taxon>
        <taxon>Pseudomonadota</taxon>
        <taxon>Gammaproteobacteria</taxon>
        <taxon>Thiotrichales</taxon>
        <taxon>Thiotrichaceae</taxon>
        <taxon>Candidatus Thiocaldithrix</taxon>
    </lineage>
</organism>
<dbReference type="AlphaFoldDB" id="A0AA95H9E4"/>